<dbReference type="GO" id="GO:0008270">
    <property type="term" value="F:zinc ion binding"/>
    <property type="evidence" value="ECO:0007669"/>
    <property type="project" value="UniProtKB-KW"/>
</dbReference>
<keyword evidence="3" id="KW-0862">Zinc</keyword>
<dbReference type="CDD" id="cd15489">
    <property type="entry name" value="PHD_SF"/>
    <property type="match status" value="1"/>
</dbReference>
<dbReference type="PANTHER" id="PTHR20956">
    <property type="entry name" value="HEH2P"/>
    <property type="match status" value="1"/>
</dbReference>
<dbReference type="PROSITE" id="PS01359">
    <property type="entry name" value="ZF_PHD_1"/>
    <property type="match status" value="1"/>
</dbReference>
<dbReference type="EMBL" id="JARAKH010000032">
    <property type="protein sequence ID" value="KAK8385447.1"/>
    <property type="molecule type" value="Genomic_DNA"/>
</dbReference>
<comment type="caution">
    <text evidence="6">The sequence shown here is derived from an EMBL/GenBank/DDBJ whole genome shotgun (WGS) entry which is preliminary data.</text>
</comment>
<gene>
    <name evidence="6" type="ORF">O3P69_016339</name>
</gene>
<dbReference type="PROSITE" id="PS50016">
    <property type="entry name" value="ZF_PHD_2"/>
    <property type="match status" value="1"/>
</dbReference>
<dbReference type="Gene3D" id="2.20.25.240">
    <property type="match status" value="1"/>
</dbReference>
<evidence type="ECO:0000256" key="4">
    <source>
        <dbReference type="PROSITE-ProRule" id="PRU00146"/>
    </source>
</evidence>
<dbReference type="InterPro" id="IPR011011">
    <property type="entry name" value="Znf_FYVE_PHD"/>
</dbReference>
<dbReference type="AlphaFoldDB" id="A0AAW0TFR8"/>
<dbReference type="InterPro" id="IPR013083">
    <property type="entry name" value="Znf_RING/FYVE/PHD"/>
</dbReference>
<keyword evidence="2 4" id="KW-0863">Zinc-finger</keyword>
<evidence type="ECO:0000256" key="3">
    <source>
        <dbReference type="ARBA" id="ARBA00022833"/>
    </source>
</evidence>
<feature type="domain" description="PHD-type" evidence="5">
    <location>
        <begin position="16"/>
        <end position="76"/>
    </location>
</feature>
<proteinExistence type="predicted"/>
<evidence type="ECO:0000259" key="5">
    <source>
        <dbReference type="PROSITE" id="PS50016"/>
    </source>
</evidence>
<dbReference type="PANTHER" id="PTHR20956:SF12">
    <property type="entry name" value="FLYWCH-TYPE DOMAIN-CONTAINING PROTEIN"/>
    <property type="match status" value="1"/>
</dbReference>
<accession>A0AAW0TFR8</accession>
<dbReference type="InterPro" id="IPR007588">
    <property type="entry name" value="Znf_FLYWCH"/>
</dbReference>
<dbReference type="InterPro" id="IPR019787">
    <property type="entry name" value="Znf_PHD-finger"/>
</dbReference>
<sequence length="314" mass="35357">MTTPSHRSVRPKQPAAALCVVCDRVVTGRHHALQCDNCSRWQHRLCETGVSFQDYRRLQRGEWELPDWRCALCLTAPDFNISSSVHQEPEVMEELHTPNLSVTSITSLDALHEVQADQEFNISTSFHVHQELDEDVMEEEHIHDVSLTSSMSSDLHYEVIEAASLKGKPLLVDSNGNTFNIKSNRTAGPKKTTWRCSVRNKTTTCKATVIQDGETFTAGLHNHCHPAQPGKQKAIKIVADVKNKAREDVFRSAAAIVEDAILKEIKPEDPEASVPKPGLLIRRANRLRQAMRPEDPKDLEFDISENFLPPNFLQ</sequence>
<dbReference type="Gene3D" id="3.30.40.10">
    <property type="entry name" value="Zinc/RING finger domain, C3HC4 (zinc finger)"/>
    <property type="match status" value="1"/>
</dbReference>
<evidence type="ECO:0000256" key="2">
    <source>
        <dbReference type="ARBA" id="ARBA00022771"/>
    </source>
</evidence>
<organism evidence="6 7">
    <name type="scientific">Scylla paramamosain</name>
    <name type="common">Mud crab</name>
    <dbReference type="NCBI Taxonomy" id="85552"/>
    <lineage>
        <taxon>Eukaryota</taxon>
        <taxon>Metazoa</taxon>
        <taxon>Ecdysozoa</taxon>
        <taxon>Arthropoda</taxon>
        <taxon>Crustacea</taxon>
        <taxon>Multicrustacea</taxon>
        <taxon>Malacostraca</taxon>
        <taxon>Eumalacostraca</taxon>
        <taxon>Eucarida</taxon>
        <taxon>Decapoda</taxon>
        <taxon>Pleocyemata</taxon>
        <taxon>Brachyura</taxon>
        <taxon>Eubrachyura</taxon>
        <taxon>Portunoidea</taxon>
        <taxon>Portunidae</taxon>
        <taxon>Portuninae</taxon>
        <taxon>Scylla</taxon>
    </lineage>
</organism>
<dbReference type="Pfam" id="PF04500">
    <property type="entry name" value="FLYWCH"/>
    <property type="match status" value="1"/>
</dbReference>
<evidence type="ECO:0000256" key="1">
    <source>
        <dbReference type="ARBA" id="ARBA00022723"/>
    </source>
</evidence>
<dbReference type="SUPFAM" id="SSF57903">
    <property type="entry name" value="FYVE/PHD zinc finger"/>
    <property type="match status" value="1"/>
</dbReference>
<name>A0AAW0TFR8_SCYPA</name>
<evidence type="ECO:0000313" key="6">
    <source>
        <dbReference type="EMBL" id="KAK8385447.1"/>
    </source>
</evidence>
<keyword evidence="7" id="KW-1185">Reference proteome</keyword>
<keyword evidence="1" id="KW-0479">Metal-binding</keyword>
<evidence type="ECO:0000313" key="7">
    <source>
        <dbReference type="Proteomes" id="UP001487740"/>
    </source>
</evidence>
<dbReference type="InterPro" id="IPR019786">
    <property type="entry name" value="Zinc_finger_PHD-type_CS"/>
</dbReference>
<reference evidence="6 7" key="1">
    <citation type="submission" date="2023-03" db="EMBL/GenBank/DDBJ databases">
        <title>High-quality genome of Scylla paramamosain provides insights in environmental adaptation.</title>
        <authorList>
            <person name="Zhang L."/>
        </authorList>
    </citation>
    <scope>NUCLEOTIDE SEQUENCE [LARGE SCALE GENOMIC DNA]</scope>
    <source>
        <strain evidence="6">LZ_2023a</strain>
        <tissue evidence="6">Muscle</tissue>
    </source>
</reference>
<dbReference type="Proteomes" id="UP001487740">
    <property type="component" value="Unassembled WGS sequence"/>
</dbReference>
<protein>
    <recommendedName>
        <fullName evidence="5">PHD-type domain-containing protein</fullName>
    </recommendedName>
</protein>